<gene>
    <name evidence="1" type="ORF">DB32_004366</name>
</gene>
<reference evidence="1 2" key="1">
    <citation type="submission" date="2015-03" db="EMBL/GenBank/DDBJ databases">
        <title>Genome assembly of Sandaracinus amylolyticus DSM 53668.</title>
        <authorList>
            <person name="Sharma G."/>
            <person name="Subramanian S."/>
        </authorList>
    </citation>
    <scope>NUCLEOTIDE SEQUENCE [LARGE SCALE GENOMIC DNA]</scope>
    <source>
        <strain evidence="1 2">DSM 53668</strain>
    </source>
</reference>
<dbReference type="Proteomes" id="UP000034883">
    <property type="component" value="Chromosome"/>
</dbReference>
<sequence>MTVPSRSRHAERMQTRRAWEAVALTWIFACAACDGPHEQVDAGLDASHAPDGGSDAWVAPDAWVPVDPRCDDLDPCTRDALVGDACVSTPAPDGTLCDDGDGCTLGDRCQSGVCNAGERATADAALLSSASAPFPGPGLGIGADELLFFQPEGSGTRVRLVHVVEDGLFEVVDELMLEIAVGTSWWLGEGLVVYAGGTHVGLLEVRADELVARGTFELEGDVTGVRHAAALGDALLLCSLDLYLEPSILHVVDASDRDVPVVQSEGLVGHGDDCAALAASTDRSRAFLAGRFRTFVLAPDGTIERTLEIPSESVHVGAGYVTLATTRGVRLLRESDLVEVARLDLPVIAARHTRRGLEVVANRARGPAERVFLVFAVHPGAADPLELLSDEVLGPERIVSAAAPWASHDDSMYDDLRLFRIRSSAPYLDEIGEPHRFWPGWMRASGTTLHLRDDAAAVALDASDPTAPRAVAGGAHEGTPGGLTVEVPSEGPIGLYGARSASGSVPGSIETHGWWLRADVIGRSFDAEERPTDLATHRLPGLVVQVDATYRNVYAVRLHTARTRLDVLRWTAEQFLHPQELVAGLEQHVEAPAGRVVSVISRVHDDHAVAFATTDESDQLAAVHWVELGGSERVVGPAQLDVGVQALAVRGDRIVVLGWHPSPDATGATSTTADIVLITLERRGDELVEVSRVSWATPPTPRLDASAPVALLRFDGQVVYAQLPFGAPDAPGPAIVAMRAGDLSQRFVYPLPDARPIWSASDSDVGLAFSGPARVHVVRPWCP</sequence>
<accession>A0A0F6W4I4</accession>
<dbReference type="STRING" id="927083.DB32_004366"/>
<protein>
    <submittedName>
        <fullName evidence="1">Uncharacterized protein</fullName>
    </submittedName>
</protein>
<dbReference type="AlphaFoldDB" id="A0A0F6W4I4"/>
<dbReference type="KEGG" id="samy:DB32_004366"/>
<organism evidence="1 2">
    <name type="scientific">Sandaracinus amylolyticus</name>
    <dbReference type="NCBI Taxonomy" id="927083"/>
    <lineage>
        <taxon>Bacteria</taxon>
        <taxon>Pseudomonadati</taxon>
        <taxon>Myxococcota</taxon>
        <taxon>Polyangia</taxon>
        <taxon>Polyangiales</taxon>
        <taxon>Sandaracinaceae</taxon>
        <taxon>Sandaracinus</taxon>
    </lineage>
</organism>
<evidence type="ECO:0000313" key="2">
    <source>
        <dbReference type="Proteomes" id="UP000034883"/>
    </source>
</evidence>
<proteinExistence type="predicted"/>
<dbReference type="EMBL" id="CP011125">
    <property type="protein sequence ID" value="AKF07217.1"/>
    <property type="molecule type" value="Genomic_DNA"/>
</dbReference>
<name>A0A0F6W4I4_9BACT</name>
<evidence type="ECO:0000313" key="1">
    <source>
        <dbReference type="EMBL" id="AKF07217.1"/>
    </source>
</evidence>
<keyword evidence="2" id="KW-1185">Reference proteome</keyword>